<organism evidence="1 2">
    <name type="scientific">Izhakiella australiensis</name>
    <dbReference type="NCBI Taxonomy" id="1926881"/>
    <lineage>
        <taxon>Bacteria</taxon>
        <taxon>Pseudomonadati</taxon>
        <taxon>Pseudomonadota</taxon>
        <taxon>Gammaproteobacteria</taxon>
        <taxon>Enterobacterales</taxon>
        <taxon>Erwiniaceae</taxon>
        <taxon>Izhakiella</taxon>
    </lineage>
</organism>
<protein>
    <recommendedName>
        <fullName evidence="3">Alkaline phosphatase family protein</fullName>
    </recommendedName>
</protein>
<sequence length="399" mass="44819">MRKVIIFGVDGLSMPLLQRYVQQGALPHMAKMLREGAATELLPFISAWGDVNFVSLMSGQSPGTAWIGQSHPADNQHTGNLLASLEKQGKKAALVHFPETIAAPAPHFTFAPYWGRAARWPSELFKPMGHTTRFEQRTGSKQIKQQKLGWPPSASLAYHNKGAWQPLEIENGRYKLQMHGSERTLTLWIEDHQGQPQLCLGADKQILPLNAWSDWLTLDNLDISGSVRFYVGRFDTHNNDVEILQSQVTNRAGIASDATLGASLLENGPWYSKWVAKAALDEDYLRATYQEGDQQSRWLAQSAITLTQRHDFSLWATVHRLVDESHHNCLGQCDPQSPFYDAARAEQYEGVMRDCYLVLDDTLGALMSAIDEDTTLMMISDHGAVPNAYMCDIYRYLEK</sequence>
<dbReference type="Pfam" id="PF01663">
    <property type="entry name" value="Phosphodiest"/>
    <property type="match status" value="2"/>
</dbReference>
<dbReference type="AlphaFoldDB" id="A0A1S8YSF1"/>
<name>A0A1S8YSF1_9GAMM</name>
<dbReference type="RefSeq" id="WP_078000803.1">
    <property type="nucleotide sequence ID" value="NZ_MRUL01000001.1"/>
</dbReference>
<evidence type="ECO:0000313" key="1">
    <source>
        <dbReference type="EMBL" id="OON41778.1"/>
    </source>
</evidence>
<dbReference type="SUPFAM" id="SSF53649">
    <property type="entry name" value="Alkaline phosphatase-like"/>
    <property type="match status" value="1"/>
</dbReference>
<evidence type="ECO:0008006" key="3">
    <source>
        <dbReference type="Google" id="ProtNLM"/>
    </source>
</evidence>
<dbReference type="InterPro" id="IPR017850">
    <property type="entry name" value="Alkaline_phosphatase_core_sf"/>
</dbReference>
<comment type="caution">
    <text evidence="1">The sequence shown here is derived from an EMBL/GenBank/DDBJ whole genome shotgun (WGS) entry which is preliminary data.</text>
</comment>
<evidence type="ECO:0000313" key="2">
    <source>
        <dbReference type="Proteomes" id="UP000190667"/>
    </source>
</evidence>
<proteinExistence type="predicted"/>
<gene>
    <name evidence="1" type="ORF">BTJ39_01040</name>
</gene>
<dbReference type="Proteomes" id="UP000190667">
    <property type="component" value="Unassembled WGS sequence"/>
</dbReference>
<accession>A0A1S8YSF1</accession>
<dbReference type="InterPro" id="IPR002591">
    <property type="entry name" value="Phosphodiest/P_Trfase"/>
</dbReference>
<dbReference type="Gene3D" id="3.40.720.10">
    <property type="entry name" value="Alkaline Phosphatase, subunit A"/>
    <property type="match status" value="2"/>
</dbReference>
<reference evidence="1 2" key="1">
    <citation type="submission" date="2016-12" db="EMBL/GenBank/DDBJ databases">
        <title>Izhakiella australiana sp. nov. of genus Izhakiella isolated from Australian desert.</title>
        <authorList>
            <person name="Ji M."/>
        </authorList>
    </citation>
    <scope>NUCLEOTIDE SEQUENCE [LARGE SCALE GENOMIC DNA]</scope>
    <source>
        <strain evidence="1 2">D4N98</strain>
    </source>
</reference>
<dbReference type="EMBL" id="MRUL01000001">
    <property type="protein sequence ID" value="OON41778.1"/>
    <property type="molecule type" value="Genomic_DNA"/>
</dbReference>
<dbReference type="STRING" id="1926881.BTJ39_01040"/>
<keyword evidence="2" id="KW-1185">Reference proteome</keyword>